<feature type="domain" description="FP protein C-terminal" evidence="1">
    <location>
        <begin position="79"/>
        <end position="128"/>
    </location>
</feature>
<accession>A0A1B6I9S0</accession>
<dbReference type="Pfam" id="PF25298">
    <property type="entry name" value="Baculo_FP_2nd"/>
    <property type="match status" value="1"/>
</dbReference>
<evidence type="ECO:0000259" key="1">
    <source>
        <dbReference type="Pfam" id="PF25298"/>
    </source>
</evidence>
<reference evidence="2" key="1">
    <citation type="submission" date="2015-11" db="EMBL/GenBank/DDBJ databases">
        <title>De novo transcriptome assembly of four potential Pierce s Disease insect vectors from Arizona vineyards.</title>
        <authorList>
            <person name="Tassone E.E."/>
        </authorList>
    </citation>
    <scope>NUCLEOTIDE SEQUENCE</scope>
</reference>
<proteinExistence type="predicted"/>
<protein>
    <recommendedName>
        <fullName evidence="1">FP protein C-terminal domain-containing protein</fullName>
    </recommendedName>
</protein>
<dbReference type="InterPro" id="IPR057251">
    <property type="entry name" value="FP_C"/>
</dbReference>
<sequence>TVRSVGKVVDMQITDSMVDACHRLKKRENARGPSGIIVKFVSRMTMDELLVKCRAVKKLSTLHIGYSSDSPVYINESLTSEKRKLFNQARQVKKDKHYKWLWIRGGKIFLRKEDNGPIIQVKCQSDLTSCWYSCM</sequence>
<feature type="non-terminal residue" evidence="2">
    <location>
        <position position="1"/>
    </location>
</feature>
<dbReference type="AlphaFoldDB" id="A0A1B6I9S0"/>
<organism evidence="2">
    <name type="scientific">Homalodisca liturata</name>
    <dbReference type="NCBI Taxonomy" id="320908"/>
    <lineage>
        <taxon>Eukaryota</taxon>
        <taxon>Metazoa</taxon>
        <taxon>Ecdysozoa</taxon>
        <taxon>Arthropoda</taxon>
        <taxon>Hexapoda</taxon>
        <taxon>Insecta</taxon>
        <taxon>Pterygota</taxon>
        <taxon>Neoptera</taxon>
        <taxon>Paraneoptera</taxon>
        <taxon>Hemiptera</taxon>
        <taxon>Auchenorrhyncha</taxon>
        <taxon>Membracoidea</taxon>
        <taxon>Cicadellidae</taxon>
        <taxon>Cicadellinae</taxon>
        <taxon>Proconiini</taxon>
        <taxon>Homalodisca</taxon>
    </lineage>
</organism>
<name>A0A1B6I9S0_9HEMI</name>
<dbReference type="EMBL" id="GECU01024025">
    <property type="protein sequence ID" value="JAS83681.1"/>
    <property type="molecule type" value="Transcribed_RNA"/>
</dbReference>
<evidence type="ECO:0000313" key="2">
    <source>
        <dbReference type="EMBL" id="JAS83681.1"/>
    </source>
</evidence>
<gene>
    <name evidence="2" type="ORF">g.55789</name>
</gene>